<dbReference type="Pfam" id="PF17432">
    <property type="entry name" value="DUF3458_C"/>
    <property type="match status" value="1"/>
</dbReference>
<evidence type="ECO:0000256" key="11">
    <source>
        <dbReference type="ARBA" id="ARBA00023049"/>
    </source>
</evidence>
<dbReference type="SUPFAM" id="SSF63737">
    <property type="entry name" value="Leukotriene A4 hydrolase N-terminal domain"/>
    <property type="match status" value="1"/>
</dbReference>
<evidence type="ECO:0000256" key="9">
    <source>
        <dbReference type="ARBA" id="ARBA00022801"/>
    </source>
</evidence>
<keyword evidence="7" id="KW-0645">Protease</keyword>
<dbReference type="InterPro" id="IPR035414">
    <property type="entry name" value="Peptidase_M1_pepN_Ig-like"/>
</dbReference>
<evidence type="ECO:0000256" key="1">
    <source>
        <dbReference type="ARBA" id="ARBA00000098"/>
    </source>
</evidence>
<evidence type="ECO:0000256" key="8">
    <source>
        <dbReference type="ARBA" id="ARBA00022723"/>
    </source>
</evidence>
<dbReference type="Gene3D" id="1.25.50.10">
    <property type="entry name" value="Peptidase M1, alanyl aminopeptidase, C-terminal domain"/>
    <property type="match status" value="1"/>
</dbReference>
<dbReference type="PANTHER" id="PTHR46322">
    <property type="entry name" value="PUROMYCIN-SENSITIVE AMINOPEPTIDASE"/>
    <property type="match status" value="1"/>
</dbReference>
<dbReference type="InterPro" id="IPR014782">
    <property type="entry name" value="Peptidase_M1_dom"/>
</dbReference>
<dbReference type="Pfam" id="PF11940">
    <property type="entry name" value="DUF3458"/>
    <property type="match status" value="1"/>
</dbReference>
<evidence type="ECO:0000313" key="18">
    <source>
        <dbReference type="Proteomes" id="UP000238801"/>
    </source>
</evidence>
<dbReference type="InterPro" id="IPR024601">
    <property type="entry name" value="Peptidase_M1_pepN_C"/>
</dbReference>
<name>A0A2T0X9C8_9RHOB</name>
<dbReference type="Gene3D" id="3.30.2010.30">
    <property type="match status" value="1"/>
</dbReference>
<dbReference type="AlphaFoldDB" id="A0A2T0X9C8"/>
<keyword evidence="18" id="KW-1185">Reference proteome</keyword>
<keyword evidence="9" id="KW-0378">Hydrolase</keyword>
<evidence type="ECO:0000259" key="13">
    <source>
        <dbReference type="Pfam" id="PF01433"/>
    </source>
</evidence>
<dbReference type="Pfam" id="PF17900">
    <property type="entry name" value="Peptidase_M1_N"/>
    <property type="match status" value="1"/>
</dbReference>
<evidence type="ECO:0000259" key="15">
    <source>
        <dbReference type="Pfam" id="PF17432"/>
    </source>
</evidence>
<organism evidence="17 18">
    <name type="scientific">Hasllibacter halocynthiae</name>
    <dbReference type="NCBI Taxonomy" id="595589"/>
    <lineage>
        <taxon>Bacteria</taxon>
        <taxon>Pseudomonadati</taxon>
        <taxon>Pseudomonadota</taxon>
        <taxon>Alphaproteobacteria</taxon>
        <taxon>Rhodobacterales</taxon>
        <taxon>Roseobacteraceae</taxon>
        <taxon>Hasllibacter</taxon>
    </lineage>
</organism>
<dbReference type="EMBL" id="PVTT01000001">
    <property type="protein sequence ID" value="PRY95552.1"/>
    <property type="molecule type" value="Genomic_DNA"/>
</dbReference>
<dbReference type="GO" id="GO:0006508">
    <property type="term" value="P:proteolysis"/>
    <property type="evidence" value="ECO:0007669"/>
    <property type="project" value="UniProtKB-UniRule"/>
</dbReference>
<dbReference type="RefSeq" id="WP_106159918.1">
    <property type="nucleotide sequence ID" value="NZ_PVTT01000001.1"/>
</dbReference>
<dbReference type="InterPro" id="IPR042097">
    <property type="entry name" value="Aminopeptidase_N-like_N_sf"/>
</dbReference>
<evidence type="ECO:0000256" key="3">
    <source>
        <dbReference type="ARBA" id="ARBA00010136"/>
    </source>
</evidence>
<dbReference type="Gene3D" id="1.10.390.10">
    <property type="entry name" value="Neutral Protease Domain 2"/>
    <property type="match status" value="1"/>
</dbReference>
<dbReference type="SUPFAM" id="SSF55486">
    <property type="entry name" value="Metalloproteases ('zincins'), catalytic domain"/>
    <property type="match status" value="1"/>
</dbReference>
<dbReference type="InterPro" id="IPR038438">
    <property type="entry name" value="PepN_Ig-like_sf"/>
</dbReference>
<dbReference type="Gene3D" id="2.60.40.1840">
    <property type="match status" value="1"/>
</dbReference>
<comment type="caution">
    <text evidence="17">The sequence shown here is derived from an EMBL/GenBank/DDBJ whole genome shotgun (WGS) entry which is preliminary data.</text>
</comment>
<comment type="catalytic activity">
    <reaction evidence="1">
        <text>Release of an N-terminal amino acid, Xaa-|-Yaa- from a peptide, amide or arylamide. Xaa is preferably Ala, but may be most amino acids including Pro (slow action). When a terminal hydrophobic residue is followed by a prolyl residue, the two may be released as an intact Xaa-Pro dipeptide.</text>
        <dbReference type="EC" id="3.4.11.2"/>
    </reaction>
</comment>
<dbReference type="Gene3D" id="2.60.40.1730">
    <property type="entry name" value="tricorn interacting facor f3 domain"/>
    <property type="match status" value="1"/>
</dbReference>
<dbReference type="EC" id="3.4.11.2" evidence="4 12"/>
<feature type="domain" description="Peptidase M1 alanyl aminopeptidase Ig-like fold" evidence="14">
    <location>
        <begin position="437"/>
        <end position="532"/>
    </location>
</feature>
<comment type="similarity">
    <text evidence="3">Belongs to the peptidase M1 family.</text>
</comment>
<comment type="cofactor">
    <cofactor evidence="2">
        <name>Zn(2+)</name>
        <dbReference type="ChEBI" id="CHEBI:29105"/>
    </cofactor>
</comment>
<protein>
    <recommendedName>
        <fullName evidence="5 12">Aminopeptidase N</fullName>
        <ecNumber evidence="4 12">3.4.11.2</ecNumber>
    </recommendedName>
</protein>
<feature type="domain" description="Peptidase M1 alanyl aminopeptidase C-terminal" evidence="15">
    <location>
        <begin position="536"/>
        <end position="849"/>
    </location>
</feature>
<dbReference type="InterPro" id="IPR045357">
    <property type="entry name" value="Aminopeptidase_N-like_N"/>
</dbReference>
<dbReference type="GO" id="GO:0016285">
    <property type="term" value="F:alanyl aminopeptidase activity"/>
    <property type="evidence" value="ECO:0007669"/>
    <property type="project" value="UniProtKB-EC"/>
</dbReference>
<dbReference type="InterPro" id="IPR027268">
    <property type="entry name" value="Peptidase_M4/M1_CTD_sf"/>
</dbReference>
<evidence type="ECO:0000256" key="4">
    <source>
        <dbReference type="ARBA" id="ARBA00012564"/>
    </source>
</evidence>
<dbReference type="CDD" id="cd09600">
    <property type="entry name" value="M1_APN"/>
    <property type="match status" value="1"/>
</dbReference>
<keyword evidence="11" id="KW-0482">Metalloprotease</keyword>
<evidence type="ECO:0000259" key="14">
    <source>
        <dbReference type="Pfam" id="PF11940"/>
    </source>
</evidence>
<keyword evidence="10" id="KW-0862">Zinc</keyword>
<feature type="domain" description="Peptidase M1 membrane alanine aminopeptidase" evidence="13">
    <location>
        <begin position="219"/>
        <end position="423"/>
    </location>
</feature>
<keyword evidence="8" id="KW-0479">Metal-binding</keyword>
<proteinExistence type="inferred from homology"/>
<gene>
    <name evidence="17" type="ORF">BCF33_1173</name>
</gene>
<evidence type="ECO:0000313" key="17">
    <source>
        <dbReference type="EMBL" id="PRY95552.1"/>
    </source>
</evidence>
<dbReference type="InterPro" id="IPR012779">
    <property type="entry name" value="Peptidase_M1_pepN"/>
</dbReference>
<dbReference type="Proteomes" id="UP000238801">
    <property type="component" value="Unassembled WGS sequence"/>
</dbReference>
<dbReference type="FunFam" id="3.30.2010.30:FF:000002">
    <property type="entry name" value="Putative aminopeptidase N"/>
    <property type="match status" value="1"/>
</dbReference>
<evidence type="ECO:0000256" key="5">
    <source>
        <dbReference type="ARBA" id="ARBA00015611"/>
    </source>
</evidence>
<evidence type="ECO:0000256" key="6">
    <source>
        <dbReference type="ARBA" id="ARBA00022438"/>
    </source>
</evidence>
<dbReference type="PANTHER" id="PTHR46322:SF1">
    <property type="entry name" value="PUROMYCIN-SENSITIVE AMINOPEPTIDASE"/>
    <property type="match status" value="1"/>
</dbReference>
<evidence type="ECO:0000256" key="10">
    <source>
        <dbReference type="ARBA" id="ARBA00022833"/>
    </source>
</evidence>
<dbReference type="GO" id="GO:0008237">
    <property type="term" value="F:metallopeptidase activity"/>
    <property type="evidence" value="ECO:0007669"/>
    <property type="project" value="UniProtKB-UniRule"/>
</dbReference>
<dbReference type="PRINTS" id="PR00756">
    <property type="entry name" value="ALADIPTASE"/>
</dbReference>
<dbReference type="GO" id="GO:0008270">
    <property type="term" value="F:zinc ion binding"/>
    <property type="evidence" value="ECO:0007669"/>
    <property type="project" value="InterPro"/>
</dbReference>
<evidence type="ECO:0000256" key="12">
    <source>
        <dbReference type="NCBIfam" id="TIGR02414"/>
    </source>
</evidence>
<dbReference type="InterPro" id="IPR037144">
    <property type="entry name" value="Peptidase_M1_pepN_C_sf"/>
</dbReference>
<keyword evidence="6 17" id="KW-0031">Aminopeptidase</keyword>
<sequence>MKQPAAQAVHLADYAPPPWLVDEVHLVFRLSPQATRVLSRIRFRPNPATEDRTFRLDGDGPRLVRCAVDGAEAAPEVREAGLTLTPPDRPFLFEAEVEIDPEANTALSGLYMSNGMFCTQCEAQGFRRITFYPDRPDVMAPFTVRIESDLPVLLSNGNPGAAGKGFAEWHDPHPKPAYLFALVAGDLVPQRDTFVTSDGRAVDLAVWTRPGPDEGRCAFAIKSLKTAMRWDEAAYDLAYDLDVFNIVAVDDFNMGAMENKGLNVFNSSVVLASPATATDDQFAVIEAVVAHEYFHNWTGNRVTCRDWFQLCLKEGLTVFRDQQFSEDVRSAAVERIRQALAMRGQFREDAGPLAHPVRPESYVAVDNFYTATVYEKGAELVRMLKSIVGDEGYRDALRLYFARHDGQAVTIEDWLQVFRDATGTVPEHFGRWYSQAGTPRVTAEEEWEPKESGGGTYTLRLAQETPPTPGQPCKAPMPIPVRTGLLGADGSELVEERVLLLEEAAGEWTFDLPERPVPSLLRGFSAPVILRREADDAERAFLLANDPDPFARWEAGRRLATRLLCRMAGGARADDALPQALRALATDDAPDPAFRALCLALPSEDDVAQALHDDGAAPDPDAVHAAREALRLAVSKAMEDVLPGLRGAMRVTAPYRPDAEQSGRRALWGAALGYEALLDAAPAQAAYCEATNLTEEIAALSALLAAGHGAAEAEDFRERWSDERLVLDRWFSLQVRFAAPEKAAGTAEALARRPEFDLRNPNRFRAVFGALAGNHAGFHNASGAGYDTMADWLLKLDALNPQAAARMSTTFETWRRFDPDRQARAGAALDRILAAKDLSPDLREMAGRIRDA</sequence>
<feature type="domain" description="Aminopeptidase N-like N-terminal" evidence="16">
    <location>
        <begin position="102"/>
        <end position="179"/>
    </location>
</feature>
<evidence type="ECO:0000256" key="2">
    <source>
        <dbReference type="ARBA" id="ARBA00001947"/>
    </source>
</evidence>
<dbReference type="Pfam" id="PF01433">
    <property type="entry name" value="Peptidase_M1"/>
    <property type="match status" value="1"/>
</dbReference>
<evidence type="ECO:0000259" key="16">
    <source>
        <dbReference type="Pfam" id="PF17900"/>
    </source>
</evidence>
<dbReference type="NCBIfam" id="TIGR02414">
    <property type="entry name" value="pepN_proteo"/>
    <property type="match status" value="1"/>
</dbReference>
<dbReference type="InterPro" id="IPR001930">
    <property type="entry name" value="Peptidase_M1"/>
</dbReference>
<accession>A0A2T0X9C8</accession>
<evidence type="ECO:0000256" key="7">
    <source>
        <dbReference type="ARBA" id="ARBA00022670"/>
    </source>
</evidence>
<reference evidence="17 18" key="1">
    <citation type="submission" date="2018-03" db="EMBL/GenBank/DDBJ databases">
        <title>Genomic Encyclopedia of Archaeal and Bacterial Type Strains, Phase II (KMG-II): from individual species to whole genera.</title>
        <authorList>
            <person name="Goeker M."/>
        </authorList>
    </citation>
    <scope>NUCLEOTIDE SEQUENCE [LARGE SCALE GENOMIC DNA]</scope>
    <source>
        <strain evidence="17 18">DSM 29318</strain>
    </source>
</reference>
<dbReference type="OrthoDB" id="100605at2"/>